<dbReference type="InterPro" id="IPR036390">
    <property type="entry name" value="WH_DNA-bd_sf"/>
</dbReference>
<sequence length="123" mass="13749">MQLKESGEMYLETIYVLSQRKGFVRSIDVGEEMGYSKPSVSRAVGILRDGGYITVAHDGGLHLTEAGLEVAQRTYERHTVLSEFFIRLGVDEETATNDACKIEHVISSSTFAALKKYLNEQMK</sequence>
<dbReference type="SUPFAM" id="SSF46785">
    <property type="entry name" value="Winged helix' DNA-binding domain"/>
    <property type="match status" value="1"/>
</dbReference>
<dbReference type="Pfam" id="PF02742">
    <property type="entry name" value="Fe_dep_repr_C"/>
    <property type="match status" value="1"/>
</dbReference>
<dbReference type="GO" id="GO:0003700">
    <property type="term" value="F:DNA-binding transcription factor activity"/>
    <property type="evidence" value="ECO:0007669"/>
    <property type="project" value="InterPro"/>
</dbReference>
<comment type="caution">
    <text evidence="6">The sequence shown here is derived from an EMBL/GenBank/DDBJ whole genome shotgun (WGS) entry which is preliminary data.</text>
</comment>
<evidence type="ECO:0000256" key="2">
    <source>
        <dbReference type="ARBA" id="ARBA00023015"/>
    </source>
</evidence>
<gene>
    <name evidence="6" type="ORF">JKK62_08195</name>
</gene>
<dbReference type="InterPro" id="IPR036421">
    <property type="entry name" value="Fe_dep_repressor_sf"/>
</dbReference>
<dbReference type="PANTHER" id="PTHR33238">
    <property type="entry name" value="IRON (METAL) DEPENDENT REPRESSOR, DTXR FAMILY"/>
    <property type="match status" value="1"/>
</dbReference>
<dbReference type="AlphaFoldDB" id="A0A934TZS1"/>
<proteinExistence type="inferred from homology"/>
<evidence type="ECO:0000259" key="5">
    <source>
        <dbReference type="PROSITE" id="PS50944"/>
    </source>
</evidence>
<dbReference type="PANTHER" id="PTHR33238:SF7">
    <property type="entry name" value="IRON-DEPENDENT TRANSCRIPTIONAL REGULATOR"/>
    <property type="match status" value="1"/>
</dbReference>
<dbReference type="PROSITE" id="PS50944">
    <property type="entry name" value="HTH_DTXR"/>
    <property type="match status" value="1"/>
</dbReference>
<evidence type="ECO:0000256" key="1">
    <source>
        <dbReference type="ARBA" id="ARBA00007871"/>
    </source>
</evidence>
<feature type="domain" description="HTH dtxR-type" evidence="5">
    <location>
        <begin position="3"/>
        <end position="64"/>
    </location>
</feature>
<dbReference type="GO" id="GO:0046983">
    <property type="term" value="F:protein dimerization activity"/>
    <property type="evidence" value="ECO:0007669"/>
    <property type="project" value="InterPro"/>
</dbReference>
<evidence type="ECO:0000256" key="4">
    <source>
        <dbReference type="ARBA" id="ARBA00023163"/>
    </source>
</evidence>
<protein>
    <submittedName>
        <fullName evidence="6">Metal-dependent transcriptional regulator</fullName>
    </submittedName>
</protein>
<dbReference type="RefSeq" id="WP_186834212.1">
    <property type="nucleotide sequence ID" value="NZ_JAEQMG010000071.1"/>
</dbReference>
<name>A0A934TZS1_9FIRM</name>
<dbReference type="SUPFAM" id="SSF47979">
    <property type="entry name" value="Iron-dependent repressor protein, dimerization domain"/>
    <property type="match status" value="1"/>
</dbReference>
<dbReference type="InterPro" id="IPR022687">
    <property type="entry name" value="HTH_DTXR"/>
</dbReference>
<dbReference type="Gene3D" id="1.10.10.10">
    <property type="entry name" value="Winged helix-like DNA-binding domain superfamily/Winged helix DNA-binding domain"/>
    <property type="match status" value="1"/>
</dbReference>
<evidence type="ECO:0000313" key="7">
    <source>
        <dbReference type="Proteomes" id="UP000633365"/>
    </source>
</evidence>
<reference evidence="6" key="1">
    <citation type="submission" date="2021-01" db="EMBL/GenBank/DDBJ databases">
        <title>Genome public.</title>
        <authorList>
            <person name="Liu C."/>
            <person name="Sun Q."/>
        </authorList>
    </citation>
    <scope>NUCLEOTIDE SEQUENCE</scope>
    <source>
        <strain evidence="6">M6</strain>
    </source>
</reference>
<keyword evidence="2" id="KW-0805">Transcription regulation</keyword>
<organism evidence="6 7">
    <name type="scientific">Ruminococcus difficilis</name>
    <dbReference type="NCBI Taxonomy" id="2763069"/>
    <lineage>
        <taxon>Bacteria</taxon>
        <taxon>Bacillati</taxon>
        <taxon>Bacillota</taxon>
        <taxon>Clostridia</taxon>
        <taxon>Eubacteriales</taxon>
        <taxon>Oscillospiraceae</taxon>
        <taxon>Ruminococcus</taxon>
    </lineage>
</organism>
<dbReference type="InterPro" id="IPR001367">
    <property type="entry name" value="Fe_dep_repressor"/>
</dbReference>
<keyword evidence="7" id="KW-1185">Reference proteome</keyword>
<dbReference type="Gene3D" id="1.10.60.10">
    <property type="entry name" value="Iron dependent repressor, metal binding and dimerisation domain"/>
    <property type="match status" value="1"/>
</dbReference>
<comment type="similarity">
    <text evidence="1">Belongs to the DtxR/MntR family.</text>
</comment>
<evidence type="ECO:0000256" key="3">
    <source>
        <dbReference type="ARBA" id="ARBA00023125"/>
    </source>
</evidence>
<dbReference type="SMART" id="SM00529">
    <property type="entry name" value="HTH_DTXR"/>
    <property type="match status" value="1"/>
</dbReference>
<keyword evidence="4" id="KW-0804">Transcription</keyword>
<dbReference type="InterPro" id="IPR050536">
    <property type="entry name" value="DtxR_MntR_Metal-Reg"/>
</dbReference>
<dbReference type="GO" id="GO:0003677">
    <property type="term" value="F:DNA binding"/>
    <property type="evidence" value="ECO:0007669"/>
    <property type="project" value="UniProtKB-KW"/>
</dbReference>
<dbReference type="Pfam" id="PF01325">
    <property type="entry name" value="Fe_dep_repress"/>
    <property type="match status" value="1"/>
</dbReference>
<dbReference type="Proteomes" id="UP000633365">
    <property type="component" value="Unassembled WGS sequence"/>
</dbReference>
<dbReference type="GO" id="GO:0046914">
    <property type="term" value="F:transition metal ion binding"/>
    <property type="evidence" value="ECO:0007669"/>
    <property type="project" value="InterPro"/>
</dbReference>
<dbReference type="EMBL" id="JAEQMG010000071">
    <property type="protein sequence ID" value="MBK6088631.1"/>
    <property type="molecule type" value="Genomic_DNA"/>
</dbReference>
<keyword evidence="3" id="KW-0238">DNA-binding</keyword>
<dbReference type="InterPro" id="IPR022689">
    <property type="entry name" value="Iron_dep_repressor"/>
</dbReference>
<accession>A0A934TZS1</accession>
<evidence type="ECO:0000313" key="6">
    <source>
        <dbReference type="EMBL" id="MBK6088631.1"/>
    </source>
</evidence>
<dbReference type="InterPro" id="IPR036388">
    <property type="entry name" value="WH-like_DNA-bd_sf"/>
</dbReference>